<dbReference type="InterPro" id="IPR036427">
    <property type="entry name" value="Bromodomain-like_sf"/>
</dbReference>
<keyword evidence="3" id="KW-0175">Coiled coil</keyword>
<evidence type="ECO:0000256" key="2">
    <source>
        <dbReference type="PROSITE-ProRule" id="PRU00035"/>
    </source>
</evidence>
<name>A0A7J0FWZ6_9ERIC</name>
<dbReference type="Proteomes" id="UP000585474">
    <property type="component" value="Unassembled WGS sequence"/>
</dbReference>
<evidence type="ECO:0000313" key="7">
    <source>
        <dbReference type="Proteomes" id="UP000585474"/>
    </source>
</evidence>
<evidence type="ECO:0000313" key="6">
    <source>
        <dbReference type="EMBL" id="GFZ03104.1"/>
    </source>
</evidence>
<feature type="coiled-coil region" evidence="3">
    <location>
        <begin position="68"/>
        <end position="102"/>
    </location>
</feature>
<evidence type="ECO:0000256" key="1">
    <source>
        <dbReference type="ARBA" id="ARBA00023117"/>
    </source>
</evidence>
<dbReference type="Pfam" id="PF00439">
    <property type="entry name" value="Bromodomain"/>
    <property type="match status" value="1"/>
</dbReference>
<feature type="compositionally biased region" description="Polar residues" evidence="4">
    <location>
        <begin position="225"/>
        <end position="242"/>
    </location>
</feature>
<evidence type="ECO:0000259" key="5">
    <source>
        <dbReference type="PROSITE" id="PS50014"/>
    </source>
</evidence>
<gene>
    <name evidence="6" type="ORF">Acr_15g0017120</name>
</gene>
<feature type="compositionally biased region" description="Basic residues" evidence="4">
    <location>
        <begin position="189"/>
        <end position="199"/>
    </location>
</feature>
<evidence type="ECO:0000256" key="4">
    <source>
        <dbReference type="SAM" id="MobiDB-lite"/>
    </source>
</evidence>
<dbReference type="PANTHER" id="PTHR37888:SF4">
    <property type="entry name" value="OS07G0565300 PROTEIN"/>
    <property type="match status" value="1"/>
</dbReference>
<feature type="compositionally biased region" description="Low complexity" evidence="4">
    <location>
        <begin position="419"/>
        <end position="430"/>
    </location>
</feature>
<dbReference type="OrthoDB" id="1742084at2759"/>
<feature type="domain" description="Bromo" evidence="5">
    <location>
        <begin position="264"/>
        <end position="334"/>
    </location>
</feature>
<feature type="compositionally biased region" description="Basic residues" evidence="4">
    <location>
        <begin position="433"/>
        <end position="442"/>
    </location>
</feature>
<dbReference type="PROSITE" id="PS50014">
    <property type="entry name" value="BROMODOMAIN_2"/>
    <property type="match status" value="1"/>
</dbReference>
<keyword evidence="1 2" id="KW-0103">Bromodomain</keyword>
<keyword evidence="7" id="KW-1185">Reference proteome</keyword>
<dbReference type="Gene3D" id="1.20.920.10">
    <property type="entry name" value="Bromodomain-like"/>
    <property type="match status" value="1"/>
</dbReference>
<dbReference type="InterPro" id="IPR001487">
    <property type="entry name" value="Bromodomain"/>
</dbReference>
<organism evidence="6 7">
    <name type="scientific">Actinidia rufa</name>
    <dbReference type="NCBI Taxonomy" id="165716"/>
    <lineage>
        <taxon>Eukaryota</taxon>
        <taxon>Viridiplantae</taxon>
        <taxon>Streptophyta</taxon>
        <taxon>Embryophyta</taxon>
        <taxon>Tracheophyta</taxon>
        <taxon>Spermatophyta</taxon>
        <taxon>Magnoliopsida</taxon>
        <taxon>eudicotyledons</taxon>
        <taxon>Gunneridae</taxon>
        <taxon>Pentapetalae</taxon>
        <taxon>asterids</taxon>
        <taxon>Ericales</taxon>
        <taxon>Actinidiaceae</taxon>
        <taxon>Actinidia</taxon>
    </lineage>
</organism>
<dbReference type="PANTHER" id="PTHR37888">
    <property type="entry name" value="DNA-BINDING BROMODOMAIN-CONTAINING PROTEIN"/>
    <property type="match status" value="1"/>
</dbReference>
<accession>A0A7J0FWZ6</accession>
<dbReference type="AlphaFoldDB" id="A0A7J0FWZ6"/>
<feature type="region of interest" description="Disordered" evidence="4">
    <location>
        <begin position="419"/>
        <end position="463"/>
    </location>
</feature>
<evidence type="ECO:0000256" key="3">
    <source>
        <dbReference type="SAM" id="Coils"/>
    </source>
</evidence>
<dbReference type="CDD" id="cd04369">
    <property type="entry name" value="Bromodomain"/>
    <property type="match status" value="1"/>
</dbReference>
<dbReference type="SUPFAM" id="SSF47370">
    <property type="entry name" value="Bromodomain"/>
    <property type="match status" value="1"/>
</dbReference>
<protein>
    <submittedName>
        <fullName evidence="6">Bromodomain 4</fullName>
    </submittedName>
</protein>
<reference evidence="6 7" key="1">
    <citation type="submission" date="2019-07" db="EMBL/GenBank/DDBJ databases">
        <title>De Novo Assembly of kiwifruit Actinidia rufa.</title>
        <authorList>
            <person name="Sugita-Konishi S."/>
            <person name="Sato K."/>
            <person name="Mori E."/>
            <person name="Abe Y."/>
            <person name="Kisaki G."/>
            <person name="Hamano K."/>
            <person name="Suezawa K."/>
            <person name="Otani M."/>
            <person name="Fukuda T."/>
            <person name="Manabe T."/>
            <person name="Gomi K."/>
            <person name="Tabuchi M."/>
            <person name="Akimitsu K."/>
            <person name="Kataoka I."/>
        </authorList>
    </citation>
    <scope>NUCLEOTIDE SEQUENCE [LARGE SCALE GENOMIC DNA]</scope>
    <source>
        <strain evidence="7">cv. Fuchu</strain>
    </source>
</reference>
<feature type="compositionally biased region" description="Basic and acidic residues" evidence="4">
    <location>
        <begin position="453"/>
        <end position="463"/>
    </location>
</feature>
<comment type="caution">
    <text evidence="6">The sequence shown here is derived from an EMBL/GenBank/DDBJ whole genome shotgun (WGS) entry which is preliminary data.</text>
</comment>
<feature type="region of interest" description="Disordered" evidence="4">
    <location>
        <begin position="181"/>
        <end position="250"/>
    </location>
</feature>
<sequence length="463" mass="52526">MVVVVRWGTWEELILGGAVLRHGTRAWDAVASELRARTLYPYSFTPETCKAKYEDLQQRYSGCTAWFEELRKRRVAELRQELEKSEDSIGSLESKLESLKAEKRGWDYGSSRTTSPVPVLKSEGVEIFGKETPKDGLSAGSFTLPGCEIPTSIAEMDTQPEISESSEQVKFSSIKNLAETSSEQGVTLQKRRGKRKRKYYNKEPKEWTNGGSENLGSTDVLAASKENSTSGCGPTARSSSINNHDRGSRGSANDDLMGIFNSISENNAALVFRRRLDSQKRARYRNTIRRHTDLDTIRARIASCLIMSTKELFRDMLLLANNAMVFYSKRTREHKTALLLRDIVTKAYRQYCPDSNTSELRLPFFLYIQCVILLCRDYTKDGEGLAMLRILWLKVQKHVELQAMLEILVLGLHKFFRKPSSTSSGPSMESTVRKKSFSRVKKVGCGTSKRPKALIEERKRARR</sequence>
<dbReference type="EMBL" id="BJWL01000015">
    <property type="protein sequence ID" value="GFZ03104.1"/>
    <property type="molecule type" value="Genomic_DNA"/>
</dbReference>
<dbReference type="SMART" id="SM00297">
    <property type="entry name" value="BROMO"/>
    <property type="match status" value="1"/>
</dbReference>
<proteinExistence type="predicted"/>